<dbReference type="EMBL" id="JSZA02000021">
    <property type="protein sequence ID" value="KHD05483.1"/>
    <property type="molecule type" value="Genomic_DNA"/>
</dbReference>
<feature type="chain" id="PRO_5002020233" description="Secreted protein" evidence="1">
    <location>
        <begin position="26"/>
        <end position="593"/>
    </location>
</feature>
<name>A0A0A6P417_9GAMM</name>
<organism evidence="2 3">
    <name type="scientific">Candidatus Thiomargarita nelsonii</name>
    <dbReference type="NCBI Taxonomy" id="1003181"/>
    <lineage>
        <taxon>Bacteria</taxon>
        <taxon>Pseudomonadati</taxon>
        <taxon>Pseudomonadota</taxon>
        <taxon>Gammaproteobacteria</taxon>
        <taxon>Thiotrichales</taxon>
        <taxon>Thiotrichaceae</taxon>
        <taxon>Thiomargarita</taxon>
    </lineage>
</organism>
<dbReference type="Proteomes" id="UP000030428">
    <property type="component" value="Unassembled WGS sequence"/>
</dbReference>
<comment type="caution">
    <text evidence="2">The sequence shown here is derived from an EMBL/GenBank/DDBJ whole genome shotgun (WGS) entry which is preliminary data.</text>
</comment>
<sequence length="593" mass="68768">MNKIVNKKMKIQAWLCLTIASSVSANTDYEPWWGDSQREIEWVLGQGYLAGDQMAPYPCLIIPTQAIETRQKQLTFRLTYLENDIHDTKFIKRARLAVGSTMNKPNKPYYTLVLTITIEKEKRLHGPLLQLTAPSQRWLDAGDMQQFYRQCGTHYIQSAIVESSMRLWISYHPQIAEQAKKLQQLLSTNFPDKSAQDVTRLSWFKTLEQANIGPIPTRLYMEGWGNGPITPPFPDSGQPVDHTLIEDWINQALLRIYQPQGGQIKKVHRLPWLSTYPAVATYCIHHPSKCELKTFYLLNEAWETKTQWRRRYRLLALMQTHHDTSLHDCFRLFSLLDTQNQTALWLQCQKEAYQGELQKTCQTLAKAMDYCDQSRVCYNCTKLLELSTAPCQRYPDLLAFEPTQKMEKGKIPSPILLGQSWNAHKRNTVCLTTDKRDLPEQTVQTILLHYPIAQSSAGMSYQTHIDYRQRVGLDPNHWSPDIERLGKGRAFFRACGSHYASEIRFSQQIAFQTHYNANQPDKSQYEIEYKQLKTNCDAPSSKMTPNTFTCPIEVTFRPWRLELYKELTNPAIPIEDCSPKLSPQECWQSIKKE</sequence>
<proteinExistence type="predicted"/>
<accession>A0A0A6P417</accession>
<evidence type="ECO:0000313" key="2">
    <source>
        <dbReference type="EMBL" id="KHD05483.1"/>
    </source>
</evidence>
<feature type="signal peptide" evidence="1">
    <location>
        <begin position="1"/>
        <end position="25"/>
    </location>
</feature>
<protein>
    <recommendedName>
        <fullName evidence="4">Secreted protein</fullName>
    </recommendedName>
</protein>
<keyword evidence="3" id="KW-1185">Reference proteome</keyword>
<evidence type="ECO:0008006" key="4">
    <source>
        <dbReference type="Google" id="ProtNLM"/>
    </source>
</evidence>
<reference evidence="2 3" key="1">
    <citation type="journal article" date="2016" name="Front. Microbiol.">
        <title>Single-Cell (Meta-)Genomics of a Dimorphic Candidatus Thiomargarita nelsonii Reveals Genomic Plasticity.</title>
        <authorList>
            <person name="Flood B.E."/>
            <person name="Fliss P."/>
            <person name="Jones D.S."/>
            <person name="Dick G.J."/>
            <person name="Jain S."/>
            <person name="Kaster A.K."/>
            <person name="Winkel M."/>
            <person name="Mussmann M."/>
            <person name="Bailey J."/>
        </authorList>
    </citation>
    <scope>NUCLEOTIDE SEQUENCE [LARGE SCALE GENOMIC DNA]</scope>
    <source>
        <strain evidence="2">Hydrate Ridge</strain>
    </source>
</reference>
<evidence type="ECO:0000256" key="1">
    <source>
        <dbReference type="SAM" id="SignalP"/>
    </source>
</evidence>
<dbReference type="AlphaFoldDB" id="A0A0A6P417"/>
<evidence type="ECO:0000313" key="3">
    <source>
        <dbReference type="Proteomes" id="UP000030428"/>
    </source>
</evidence>
<keyword evidence="1" id="KW-0732">Signal</keyword>
<gene>
    <name evidence="2" type="ORF">PN36_07285</name>
</gene>